<evidence type="ECO:0000259" key="17">
    <source>
        <dbReference type="Pfam" id="PF07995"/>
    </source>
</evidence>
<keyword evidence="20" id="KW-1185">Reference proteome</keyword>
<keyword evidence="7" id="KW-0634">PQQ</keyword>
<feature type="domain" description="NFD4 C-terminal" evidence="18">
    <location>
        <begin position="327"/>
        <end position="529"/>
    </location>
</feature>
<feature type="transmembrane region" description="Helical" evidence="15">
    <location>
        <begin position="55"/>
        <end position="74"/>
    </location>
</feature>
<evidence type="ECO:0000256" key="2">
    <source>
        <dbReference type="ARBA" id="ARBA00004141"/>
    </source>
</evidence>
<evidence type="ECO:0000256" key="9">
    <source>
        <dbReference type="ARBA" id="ARBA00023002"/>
    </source>
</evidence>
<evidence type="ECO:0000256" key="4">
    <source>
        <dbReference type="ARBA" id="ARBA00022475"/>
    </source>
</evidence>
<feature type="transmembrane region" description="Helical" evidence="15">
    <location>
        <begin position="893"/>
        <end position="914"/>
    </location>
</feature>
<accession>A0A9Q1L1H0</accession>
<feature type="domain" description="Nodulin-like" evidence="16">
    <location>
        <begin position="12"/>
        <end position="264"/>
    </location>
</feature>
<proteinExistence type="inferred from homology"/>
<comment type="cofactor">
    <cofactor evidence="1">
        <name>pyrroloquinoline quinone</name>
        <dbReference type="ChEBI" id="CHEBI:58442"/>
    </cofactor>
</comment>
<dbReference type="Proteomes" id="UP001153076">
    <property type="component" value="Unassembled WGS sequence"/>
</dbReference>
<comment type="subcellular location">
    <subcellularLocation>
        <location evidence="3">Cell membrane</location>
        <topology evidence="3">Lipid-anchor</topology>
    </subcellularLocation>
    <subcellularLocation>
        <location evidence="2">Membrane</location>
        <topology evidence="2">Multi-pass membrane protein</topology>
    </subcellularLocation>
</comment>
<evidence type="ECO:0000313" key="19">
    <source>
        <dbReference type="EMBL" id="KAJ8452372.1"/>
    </source>
</evidence>
<gene>
    <name evidence="19" type="ORF">Cgig2_006177</name>
</gene>
<reference evidence="19" key="1">
    <citation type="submission" date="2022-04" db="EMBL/GenBank/DDBJ databases">
        <title>Carnegiea gigantea Genome sequencing and assembly v2.</title>
        <authorList>
            <person name="Copetti D."/>
            <person name="Sanderson M.J."/>
            <person name="Burquez A."/>
            <person name="Wojciechowski M.F."/>
        </authorList>
    </citation>
    <scope>NUCLEOTIDE SEQUENCE</scope>
    <source>
        <strain evidence="19">SGP5-SGP5p</strain>
        <tissue evidence="19">Aerial part</tissue>
    </source>
</reference>
<evidence type="ECO:0000256" key="5">
    <source>
        <dbReference type="ARBA" id="ARBA00022692"/>
    </source>
</evidence>
<dbReference type="GO" id="GO:0016491">
    <property type="term" value="F:oxidoreductase activity"/>
    <property type="evidence" value="ECO:0007669"/>
    <property type="project" value="UniProtKB-KW"/>
</dbReference>
<dbReference type="SUPFAM" id="SSF103473">
    <property type="entry name" value="MFS general substrate transporter"/>
    <property type="match status" value="4"/>
</dbReference>
<feature type="transmembrane region" description="Helical" evidence="15">
    <location>
        <begin position="1193"/>
        <end position="1216"/>
    </location>
</feature>
<feature type="transmembrane region" description="Helical" evidence="15">
    <location>
        <begin position="182"/>
        <end position="203"/>
    </location>
</feature>
<feature type="transmembrane region" description="Helical" evidence="15">
    <location>
        <begin position="1225"/>
        <end position="1243"/>
    </location>
</feature>
<evidence type="ECO:0000256" key="10">
    <source>
        <dbReference type="ARBA" id="ARBA00023136"/>
    </source>
</evidence>
<dbReference type="Pfam" id="PF07995">
    <property type="entry name" value="GSDH"/>
    <property type="match status" value="1"/>
</dbReference>
<comment type="caution">
    <text evidence="19">The sequence shown here is derived from an EMBL/GenBank/DDBJ whole genome shotgun (WGS) entry which is preliminary data.</text>
</comment>
<keyword evidence="8 15" id="KW-1133">Transmembrane helix</keyword>
<feature type="region of interest" description="Disordered" evidence="14">
    <location>
        <begin position="1884"/>
        <end position="1905"/>
    </location>
</feature>
<feature type="transmembrane region" description="Helical" evidence="15">
    <location>
        <begin position="643"/>
        <end position="666"/>
    </location>
</feature>
<feature type="transmembrane region" description="Helical" evidence="15">
    <location>
        <begin position="455"/>
        <end position="480"/>
    </location>
</feature>
<dbReference type="InterPro" id="IPR010658">
    <property type="entry name" value="Nodulin-like"/>
</dbReference>
<keyword evidence="11" id="KW-0325">Glycoprotein</keyword>
<evidence type="ECO:0000256" key="13">
    <source>
        <dbReference type="ARBA" id="ARBA00061483"/>
    </source>
</evidence>
<feature type="transmembrane region" description="Helical" evidence="15">
    <location>
        <begin position="244"/>
        <end position="265"/>
    </location>
</feature>
<dbReference type="FunFam" id="2.120.10.30:FF:000067">
    <property type="entry name" value="HHIP-like 1"/>
    <property type="match status" value="1"/>
</dbReference>
<evidence type="ECO:0000256" key="12">
    <source>
        <dbReference type="ARBA" id="ARBA00023288"/>
    </source>
</evidence>
<evidence type="ECO:0000256" key="8">
    <source>
        <dbReference type="ARBA" id="ARBA00022989"/>
    </source>
</evidence>
<dbReference type="CDD" id="cd17354">
    <property type="entry name" value="MFS_Mch1p_like"/>
    <property type="match status" value="2"/>
</dbReference>
<feature type="transmembrane region" description="Helical" evidence="15">
    <location>
        <begin position="86"/>
        <end position="110"/>
    </location>
</feature>
<dbReference type="Gene3D" id="2.120.10.30">
    <property type="entry name" value="TolB, C-terminal domain"/>
    <property type="match status" value="1"/>
</dbReference>
<keyword evidence="9" id="KW-0560">Oxidoreductase</keyword>
<feature type="transmembrane region" description="Helical" evidence="15">
    <location>
        <begin position="116"/>
        <end position="136"/>
    </location>
</feature>
<feature type="transmembrane region" description="Helical" evidence="15">
    <location>
        <begin position="797"/>
        <end position="821"/>
    </location>
</feature>
<keyword evidence="5 15" id="KW-0812">Transmembrane</keyword>
<feature type="transmembrane region" description="Helical" evidence="15">
    <location>
        <begin position="426"/>
        <end position="443"/>
    </location>
</feature>
<dbReference type="GO" id="GO:0005886">
    <property type="term" value="C:plasma membrane"/>
    <property type="evidence" value="ECO:0007669"/>
    <property type="project" value="UniProtKB-SubCell"/>
</dbReference>
<evidence type="ECO:0000256" key="3">
    <source>
        <dbReference type="ARBA" id="ARBA00004193"/>
    </source>
</evidence>
<comment type="similarity">
    <text evidence="13">Belongs to the PQQ oxidoreductase GdhB family.</text>
</comment>
<feature type="transmembrane region" description="Helical" evidence="15">
    <location>
        <begin position="148"/>
        <end position="170"/>
    </location>
</feature>
<dbReference type="Pfam" id="PF06813">
    <property type="entry name" value="Nodulin-like"/>
    <property type="match status" value="2"/>
</dbReference>
<dbReference type="SUPFAM" id="SSF50952">
    <property type="entry name" value="Soluble quinoprotein glucose dehydrogenase"/>
    <property type="match status" value="1"/>
</dbReference>
<keyword evidence="4" id="KW-1003">Cell membrane</keyword>
<feature type="domain" description="Nodulin-like" evidence="16">
    <location>
        <begin position="569"/>
        <end position="820"/>
    </location>
</feature>
<feature type="domain" description="NFD4 C-terminal" evidence="18">
    <location>
        <begin position="890"/>
        <end position="1091"/>
    </location>
</feature>
<evidence type="ECO:0000256" key="6">
    <source>
        <dbReference type="ARBA" id="ARBA00022729"/>
    </source>
</evidence>
<evidence type="ECO:0000256" key="14">
    <source>
        <dbReference type="SAM" id="MobiDB-lite"/>
    </source>
</evidence>
<feature type="transmembrane region" description="Helical" evidence="15">
    <location>
        <begin position="401"/>
        <end position="420"/>
    </location>
</feature>
<dbReference type="InterPro" id="IPR036259">
    <property type="entry name" value="MFS_trans_sf"/>
</dbReference>
<evidence type="ECO:0000259" key="18">
    <source>
        <dbReference type="Pfam" id="PF23262"/>
    </source>
</evidence>
<feature type="transmembrane region" description="Helical" evidence="15">
    <location>
        <begin position="738"/>
        <end position="759"/>
    </location>
</feature>
<evidence type="ECO:0000256" key="15">
    <source>
        <dbReference type="SAM" id="Phobius"/>
    </source>
</evidence>
<dbReference type="InterPro" id="IPR056555">
    <property type="entry name" value="NFD4_C"/>
</dbReference>
<organism evidence="19 20">
    <name type="scientific">Carnegiea gigantea</name>
    <dbReference type="NCBI Taxonomy" id="171969"/>
    <lineage>
        <taxon>Eukaryota</taxon>
        <taxon>Viridiplantae</taxon>
        <taxon>Streptophyta</taxon>
        <taxon>Embryophyta</taxon>
        <taxon>Tracheophyta</taxon>
        <taxon>Spermatophyta</taxon>
        <taxon>Magnoliopsida</taxon>
        <taxon>eudicotyledons</taxon>
        <taxon>Gunneridae</taxon>
        <taxon>Pentapetalae</taxon>
        <taxon>Caryophyllales</taxon>
        <taxon>Cactineae</taxon>
        <taxon>Cactaceae</taxon>
        <taxon>Cactoideae</taxon>
        <taxon>Echinocereeae</taxon>
        <taxon>Carnegiea</taxon>
    </lineage>
</organism>
<keyword evidence="6" id="KW-0732">Signal</keyword>
<evidence type="ECO:0000313" key="20">
    <source>
        <dbReference type="Proteomes" id="UP001153076"/>
    </source>
</evidence>
<evidence type="ECO:0000256" key="1">
    <source>
        <dbReference type="ARBA" id="ARBA00001931"/>
    </source>
</evidence>
<evidence type="ECO:0000256" key="11">
    <source>
        <dbReference type="ARBA" id="ARBA00023180"/>
    </source>
</evidence>
<dbReference type="PANTHER" id="PTHR21576:SF22">
    <property type="entry name" value="F25A4.25 PROTEIN"/>
    <property type="match status" value="1"/>
</dbReference>
<feature type="transmembrane region" description="Helical" evidence="15">
    <location>
        <begin position="1057"/>
        <end position="1083"/>
    </location>
</feature>
<dbReference type="OrthoDB" id="410267at2759"/>
<feature type="compositionally biased region" description="Basic and acidic residues" evidence="14">
    <location>
        <begin position="838"/>
        <end position="855"/>
    </location>
</feature>
<feature type="transmembrane region" description="Helical" evidence="15">
    <location>
        <begin position="771"/>
        <end position="791"/>
    </location>
</feature>
<dbReference type="InterPro" id="IPR011042">
    <property type="entry name" value="6-blade_b-propeller_TolB-like"/>
</dbReference>
<feature type="transmembrane region" description="Helical" evidence="15">
    <location>
        <begin position="987"/>
        <end position="1009"/>
    </location>
</feature>
<protein>
    <submittedName>
        <fullName evidence="19">Uncharacterized protein</fullName>
    </submittedName>
</protein>
<dbReference type="Gene3D" id="1.20.1250.20">
    <property type="entry name" value="MFS general substrate transporter like domains"/>
    <property type="match status" value="2"/>
</dbReference>
<feature type="transmembrane region" description="Helical" evidence="15">
    <location>
        <begin position="370"/>
        <end position="389"/>
    </location>
</feature>
<dbReference type="InterPro" id="IPR011041">
    <property type="entry name" value="Quinoprot_gluc/sorb_DH_b-prop"/>
</dbReference>
<feature type="transmembrane region" description="Helical" evidence="15">
    <location>
        <begin position="959"/>
        <end position="981"/>
    </location>
</feature>
<dbReference type="PANTHER" id="PTHR21576">
    <property type="entry name" value="UNCHARACTERIZED NODULIN-LIKE PROTEIN"/>
    <property type="match status" value="1"/>
</dbReference>
<dbReference type="EMBL" id="JAKOGI010000005">
    <property type="protein sequence ID" value="KAJ8452372.1"/>
    <property type="molecule type" value="Genomic_DNA"/>
</dbReference>
<keyword evidence="12" id="KW-0449">Lipoprotein</keyword>
<feature type="transmembrane region" description="Helical" evidence="15">
    <location>
        <begin position="704"/>
        <end position="726"/>
    </location>
</feature>
<dbReference type="Pfam" id="PF23262">
    <property type="entry name" value="NFD4_C"/>
    <property type="match status" value="2"/>
</dbReference>
<feature type="transmembrane region" description="Helical" evidence="15">
    <location>
        <begin position="672"/>
        <end position="692"/>
    </location>
</feature>
<evidence type="ECO:0000259" key="16">
    <source>
        <dbReference type="Pfam" id="PF06813"/>
    </source>
</evidence>
<sequence>MEMSSLALSKSRWVVTAASLWIQSTTGGSYAFSIYSPVLKSSQSYDQSTLDTISVFKDIGANAGILSGLLYAAVAASSRRRFRGPWVVHVAGAAQCFLGYFLMWLAVVGIMPRPPVAAMCIFMFLAAHAQTFFNTANVVTAVQNFPDYSGTAVGIMKGFLGLSGAMLIQVYEALFKGKPSMFILMLALLPTAASLLLMCLVRVCPVNRVDDKKHLNGFSIAALVLAGYMMIIIILKNIFEFPRWAYFVTDVLLILLLCLPFKIAIEAYIEEESQAHHAESNPFVYGTDSIEPAKFVDENRGDYEELPSTSSDKALTGGESMNIVEAMCSLNFWLLFVAMACGMGSGLATINNMSQIGESLGYPTLRINTLVALWSIWNFLGRFGAGYVSDVLLHRRGLARPFMMAFTLATMTAGHLIIASGFPGNLYIGTILVGICYGSQWSLMPTMTSEIFGVLHMGTIFNTIAVASPLGTYLLSVWVIGHIYDKEAGDSNSCSGIHCFMASFFILACVSFLGFLVAVTLFIRTRAFYKSVVLRRLHHSQRASQSWWKPQNQREKKSSEIKMEMMNNKWVSTVASIWIQSTSGTPSTFGIYSPALKSSQSYSQSTLDTVALFKDLGANVGILAGVLYAATAYRRSIVGGPKVVILAGIIQCFAGYFLTWLTVTGVIYRPPVPLVCMFLFFSGHSMPFFNTADVVTTVHNFRDYSGTAVGIMKGFLGLSAAMLIQLYRTLFKGNPASFLLMVSMLSTINPLLLMWFVRIYETNTGDERKHLNSFAWVIVAVSVYLVAVILLENIVTLQLLAYVLIIIVLLLLLASPLWIALRAQANKPSDITTDTFTEEVRNDMDPEKREGKADYDGYQQLPGQSEQEEGPSDRTSNLEGHLNLFQAMGTLNFWLLFLATACALGSGLATLNNITQIGEALSYTTLETTTLVSLWSIWNSLGRFGAGYVSDYILHMKGWVRPLIMATTLAIMSIGHLVIASGIPGCLYTGSIIVGICYGSQLSLMPTIASEIFGVVNMGTIFNTITVAGPLGSYILSVRVVGYIYDKEASGEGNTCIGVHCFMLSFFIMAVVTLLGSLFAVGLSVRTRSYYERPSILPDSPWLSQKETVGQLPGKGELLFPDVCFCGLKVLVPDLAPPSHGMITIARTPVPFAGILPMVFALQIRSVTSSPIAESKTTVDIAAVVSPPSATSVYMVLSIMGPASAVCFFLFSFLFLADNFLSHPLCVDSIIFNCLIFYILLISDHMVCLNHQCVISSNSISYLYCAPGYPVTLTGPLKFCPYQGSSCCNSTQDVQLQKQFQAMNISDPACASIVKSILCARCDQFSAELFRVDSVSRPLPVLCNSTIAASSPQSSQAESNFCSKVWDTCLNVSVQNSPFAPSLHGQAGLPLASNLTKMSDMWQSKADFCNAFGGVSSGGSLCFGGDPVTLNGTGALSVATGMCLEKIGNGSYLDMVPLPDGSNYAFFSNQRGKIWLAKIPKEESGGAIELDESSPFLDLSDIVHFDAQFGLMSIAVHPEFTENGRFFASFNCDKTMWPGCQGRCACNSDVNCDPSELPPDNGAQPCQYHSVIAEFTVNDTSSQPAMATSANPTEVRRIFTMGLPFTSHHGGQILFGPDGYLYFMMGDGGLAGDPYNFSQNKKSLLGKIMRLDVDDIPKISTEGLWGNYTIPKDNPYIQDSRLSPEIWAVGLRNPWRCSFDAERPSYFMCADVGQDKYEEVDIITKGGNYGWRVYEGPYRYTPPTSPGGNTSLNSINPIFPVMGYNHSVVNSKEGSASITGGYFYRSSTDPCMFGRYLYADLYGGGMWQGTEFPDDSGNFTTASLSFKCAADSPIQCSSVPGSSSPALGYIFSFGEDLNKDVYILTSSGVYRVVRPSRCTYTCSAENTTDPSNPGGPSPSPSPSNTTQLSKSLSWCFILLSSWLVLCVLG</sequence>
<feature type="transmembrane region" description="Helical" evidence="15">
    <location>
        <begin position="1021"/>
        <end position="1045"/>
    </location>
</feature>
<feature type="transmembrane region" description="Helical" evidence="15">
    <location>
        <begin position="330"/>
        <end position="350"/>
    </location>
</feature>
<name>A0A9Q1L1H0_9CARY</name>
<feature type="transmembrane region" description="Helical" evidence="15">
    <location>
        <begin position="215"/>
        <end position="238"/>
    </location>
</feature>
<evidence type="ECO:0000256" key="7">
    <source>
        <dbReference type="ARBA" id="ARBA00022891"/>
    </source>
</evidence>
<feature type="domain" description="Glucose/Sorbosone dehydrogenase" evidence="17">
    <location>
        <begin position="1455"/>
        <end position="1754"/>
    </location>
</feature>
<dbReference type="InterPro" id="IPR012938">
    <property type="entry name" value="Glc/Sorbosone_DH"/>
</dbReference>
<feature type="region of interest" description="Disordered" evidence="14">
    <location>
        <begin position="834"/>
        <end position="875"/>
    </location>
</feature>
<feature type="transmembrane region" description="Helical" evidence="15">
    <location>
        <begin position="500"/>
        <end position="523"/>
    </location>
</feature>
<keyword evidence="10 15" id="KW-0472">Membrane</keyword>